<keyword evidence="1" id="KW-0732">Signal</keyword>
<reference evidence="2 3" key="1">
    <citation type="submission" date="2017-06" db="EMBL/GenBank/DDBJ databases">
        <title>Azoarcus sp. TSNA42 complete genome sequence.</title>
        <authorList>
            <person name="Woo J.-H."/>
            <person name="Kim H.-S."/>
        </authorList>
    </citation>
    <scope>NUCLEOTIDE SEQUENCE [LARGE SCALE GENOMIC DNA]</scope>
    <source>
        <strain evidence="2 3">TSNA42</strain>
    </source>
</reference>
<accession>A0A2U8H1C7</accession>
<dbReference type="Pfam" id="PF06980">
    <property type="entry name" value="DUF1302"/>
    <property type="match status" value="1"/>
</dbReference>
<dbReference type="AlphaFoldDB" id="A0A2U8H1C7"/>
<dbReference type="Proteomes" id="UP000244902">
    <property type="component" value="Chromosome"/>
</dbReference>
<evidence type="ECO:0000256" key="1">
    <source>
        <dbReference type="SAM" id="SignalP"/>
    </source>
</evidence>
<feature type="signal peptide" evidence="1">
    <location>
        <begin position="1"/>
        <end position="21"/>
    </location>
</feature>
<dbReference type="EMBL" id="CP022188">
    <property type="protein sequence ID" value="AWI79742.1"/>
    <property type="molecule type" value="Genomic_DNA"/>
</dbReference>
<feature type="chain" id="PRO_5016177248" description="Porin" evidence="1">
    <location>
        <begin position="22"/>
        <end position="437"/>
    </location>
</feature>
<organism evidence="2 3">
    <name type="scientific">Parazoarcus communis</name>
    <dbReference type="NCBI Taxonomy" id="41977"/>
    <lineage>
        <taxon>Bacteria</taxon>
        <taxon>Pseudomonadati</taxon>
        <taxon>Pseudomonadota</taxon>
        <taxon>Betaproteobacteria</taxon>
        <taxon>Rhodocyclales</taxon>
        <taxon>Zoogloeaceae</taxon>
        <taxon>Parazoarcus</taxon>
    </lineage>
</organism>
<protein>
    <recommendedName>
        <fullName evidence="4">Porin</fullName>
    </recommendedName>
</protein>
<dbReference type="InterPro" id="IPR010727">
    <property type="entry name" value="DUF1302"/>
</dbReference>
<dbReference type="OrthoDB" id="9801336at2"/>
<dbReference type="RefSeq" id="WP_108972816.1">
    <property type="nucleotide sequence ID" value="NZ_CP022188.1"/>
</dbReference>
<sequence length="437" mass="49350">MRLLKGMLLVAACAGSSAVMAADDLDLDALLNVGTPKEDEGSGIRLGGYAEFGGAYTSADEGHWSKLRARMELAASGNLGSGLRWKVSGRVDADGAPDLERNYYSGAVRRDQRTDATLREAYLDVPVGDWEFRLGRQQVIWGEMVGFFFADVVSARDMREFLLPEFESIRIPQWAARAEYFGGETHFEFLWVPVASYDRVGKPGTDFYPYPFVPSGTHVTEKTPAHDARNGNWGLRASRLIDGWDLSAFYYDSLNVEPTLYRTSVTPTYELRHDRIHQTGGTFSKDMGQFVLKGEAVYTRGRRFNTLDPAATYGLKSSPTLDYAIGVDVPFGSEWRVNAQYFARVHFDHAKGMFAEREEPGVTLQVVRTIGSDFEVEFLAASSLIRNDYMLRPKLTWKFAPEWRALMGVDHFEGRPTALFGRFDDSDRVYFEVRRWF</sequence>
<name>A0A2U8H1C7_9RHOO</name>
<evidence type="ECO:0000313" key="2">
    <source>
        <dbReference type="EMBL" id="AWI79742.1"/>
    </source>
</evidence>
<gene>
    <name evidence="2" type="ORF">CEW87_10385</name>
</gene>
<evidence type="ECO:0008006" key="4">
    <source>
        <dbReference type="Google" id="ProtNLM"/>
    </source>
</evidence>
<proteinExistence type="predicted"/>
<dbReference type="SUPFAM" id="SSF56935">
    <property type="entry name" value="Porins"/>
    <property type="match status" value="1"/>
</dbReference>
<evidence type="ECO:0000313" key="3">
    <source>
        <dbReference type="Proteomes" id="UP000244902"/>
    </source>
</evidence>